<dbReference type="Gene3D" id="1.10.600.10">
    <property type="entry name" value="Farnesyl Diphosphate Synthase"/>
    <property type="match status" value="1"/>
</dbReference>
<reference evidence="2 3" key="1">
    <citation type="journal article" date="2019" name="Fungal Biol. Biotechnol.">
        <title>Draft genome sequence of fastidious pathogen Ceratobasidium theobromae, which causes vascular-streak dieback in Theobroma cacao.</title>
        <authorList>
            <person name="Ali S.S."/>
            <person name="Asman A."/>
            <person name="Shao J."/>
            <person name="Firmansyah A.P."/>
            <person name="Susilo A.W."/>
            <person name="Rosmana A."/>
            <person name="McMahon P."/>
            <person name="Junaid M."/>
            <person name="Guest D."/>
            <person name="Kheng T.Y."/>
            <person name="Meinhardt L.W."/>
            <person name="Bailey B.A."/>
        </authorList>
    </citation>
    <scope>NUCLEOTIDE SEQUENCE [LARGE SCALE GENOMIC DNA]</scope>
    <source>
        <strain evidence="2 3">CT2</strain>
    </source>
</reference>
<comment type="caution">
    <text evidence="2">The sequence shown here is derived from an EMBL/GenBank/DDBJ whole genome shotgun (WGS) entry which is preliminary data.</text>
</comment>
<name>A0A5N5QJX3_9AGAM</name>
<sequence length="205" mass="22967">MFVPSAMTLDTLDYLALLKNQSVFNLVVMALATLEVCFMNPDIFEFRKNVKIRKGQAVQLIMRSTNPRDVAYMFRDFARGIHAKASPNFLRIGVACGRIEAWAEHHYPSFITISQSSANPGSTSVEMSTTDARMRIIKREQLRESRLKAEAEAKRRRELGLEGKAPVEQEGLPWALIIAVAGFFLFVCAIAAAIVFGTVYWFGDA</sequence>
<evidence type="ECO:0000313" key="2">
    <source>
        <dbReference type="EMBL" id="KAB5591587.1"/>
    </source>
</evidence>
<dbReference type="OrthoDB" id="431150at2759"/>
<keyword evidence="1" id="KW-0812">Transmembrane</keyword>
<dbReference type="SUPFAM" id="SSF48576">
    <property type="entry name" value="Terpenoid synthases"/>
    <property type="match status" value="1"/>
</dbReference>
<dbReference type="InterPro" id="IPR008949">
    <property type="entry name" value="Isoprenoid_synthase_dom_sf"/>
</dbReference>
<dbReference type="PANTHER" id="PTHR11626">
    <property type="entry name" value="FARNESYL-DIPHOSPHATE FARNESYLTRANSFERASE"/>
    <property type="match status" value="1"/>
</dbReference>
<feature type="transmembrane region" description="Helical" evidence="1">
    <location>
        <begin position="174"/>
        <end position="202"/>
    </location>
</feature>
<proteinExistence type="predicted"/>
<dbReference type="PANTHER" id="PTHR11626:SF2">
    <property type="entry name" value="SQUALENE SYNTHASE"/>
    <property type="match status" value="1"/>
</dbReference>
<dbReference type="AlphaFoldDB" id="A0A5N5QJX3"/>
<protein>
    <submittedName>
        <fullName evidence="2">Farnesyl-diphosphate farnesyltransferase</fullName>
    </submittedName>
</protein>
<evidence type="ECO:0000313" key="3">
    <source>
        <dbReference type="Proteomes" id="UP000383932"/>
    </source>
</evidence>
<dbReference type="GO" id="GO:0005789">
    <property type="term" value="C:endoplasmic reticulum membrane"/>
    <property type="evidence" value="ECO:0007669"/>
    <property type="project" value="TreeGrafter"/>
</dbReference>
<organism evidence="2 3">
    <name type="scientific">Ceratobasidium theobromae</name>
    <dbReference type="NCBI Taxonomy" id="1582974"/>
    <lineage>
        <taxon>Eukaryota</taxon>
        <taxon>Fungi</taxon>
        <taxon>Dikarya</taxon>
        <taxon>Basidiomycota</taxon>
        <taxon>Agaricomycotina</taxon>
        <taxon>Agaricomycetes</taxon>
        <taxon>Cantharellales</taxon>
        <taxon>Ceratobasidiaceae</taxon>
        <taxon>Ceratobasidium</taxon>
    </lineage>
</organism>
<keyword evidence="1" id="KW-0472">Membrane</keyword>
<gene>
    <name evidence="2" type="ORF">CTheo_4976</name>
</gene>
<dbReference type="EMBL" id="SSOP01000098">
    <property type="protein sequence ID" value="KAB5591587.1"/>
    <property type="molecule type" value="Genomic_DNA"/>
</dbReference>
<dbReference type="InterPro" id="IPR044844">
    <property type="entry name" value="Trans_IPPS_euk-type"/>
</dbReference>
<evidence type="ECO:0000256" key="1">
    <source>
        <dbReference type="SAM" id="Phobius"/>
    </source>
</evidence>
<dbReference type="GO" id="GO:0045338">
    <property type="term" value="P:farnesyl diphosphate metabolic process"/>
    <property type="evidence" value="ECO:0007669"/>
    <property type="project" value="InterPro"/>
</dbReference>
<dbReference type="GO" id="GO:0006696">
    <property type="term" value="P:ergosterol biosynthetic process"/>
    <property type="evidence" value="ECO:0007669"/>
    <property type="project" value="TreeGrafter"/>
</dbReference>
<dbReference type="GO" id="GO:0051996">
    <property type="term" value="F:squalene synthase [NAD(P)H] activity"/>
    <property type="evidence" value="ECO:0007669"/>
    <property type="project" value="InterPro"/>
</dbReference>
<accession>A0A5N5QJX3</accession>
<dbReference type="Proteomes" id="UP000383932">
    <property type="component" value="Unassembled WGS sequence"/>
</dbReference>
<keyword evidence="1" id="KW-1133">Transmembrane helix</keyword>
<feature type="transmembrane region" description="Helical" evidence="1">
    <location>
        <begin position="23"/>
        <end position="44"/>
    </location>
</feature>
<keyword evidence="3" id="KW-1185">Reference proteome</keyword>
<keyword evidence="2" id="KW-0808">Transferase</keyword>